<dbReference type="AlphaFoldDB" id="A0A6N6JDC4"/>
<evidence type="ECO:0000313" key="1">
    <source>
        <dbReference type="EMBL" id="GFE63192.1"/>
    </source>
</evidence>
<reference evidence="1 2" key="1">
    <citation type="submission" date="2019-12" db="EMBL/GenBank/DDBJ databases">
        <title>Litoreibacter badius sp. nov., a novel bacteriochlorophyll a-containing bacterium in the genus Litoreibacter.</title>
        <authorList>
            <person name="Kanamuro M."/>
            <person name="Takabe Y."/>
            <person name="Mori K."/>
            <person name="Takaichi S."/>
            <person name="Hanada S."/>
        </authorList>
    </citation>
    <scope>NUCLEOTIDE SEQUENCE [LARGE SCALE GENOMIC DNA]</scope>
    <source>
        <strain evidence="1 2">K6</strain>
    </source>
</reference>
<comment type="caution">
    <text evidence="1">The sequence shown here is derived from an EMBL/GenBank/DDBJ whole genome shotgun (WGS) entry which is preliminary data.</text>
</comment>
<protein>
    <submittedName>
        <fullName evidence="1">Uncharacterized protein</fullName>
    </submittedName>
</protein>
<proteinExistence type="predicted"/>
<dbReference type="Proteomes" id="UP000436822">
    <property type="component" value="Unassembled WGS sequence"/>
</dbReference>
<sequence>MPDRSQRMTRPFGSEGSAAAPIGGVLAAVATWYADADYFGSTGKSKRPREFLQGALLELLRSRLPDLALYQNQMLGQFKAIIL</sequence>
<gene>
    <name evidence="1" type="ORF">KIN_02660</name>
</gene>
<accession>A0A6N6JDC4</accession>
<evidence type="ECO:0000313" key="2">
    <source>
        <dbReference type="Proteomes" id="UP000436822"/>
    </source>
</evidence>
<dbReference type="EMBL" id="BLJE01000001">
    <property type="protein sequence ID" value="GFE63192.1"/>
    <property type="molecule type" value="Genomic_DNA"/>
</dbReference>
<name>A0A6N6JDC4_9RHOB</name>
<keyword evidence="2" id="KW-1185">Reference proteome</keyword>
<organism evidence="1 2">
    <name type="scientific">Litoreibacter roseus</name>
    <dbReference type="NCBI Taxonomy" id="2601869"/>
    <lineage>
        <taxon>Bacteria</taxon>
        <taxon>Pseudomonadati</taxon>
        <taxon>Pseudomonadota</taxon>
        <taxon>Alphaproteobacteria</taxon>
        <taxon>Rhodobacterales</taxon>
        <taxon>Roseobacteraceae</taxon>
        <taxon>Litoreibacter</taxon>
    </lineage>
</organism>